<dbReference type="CDD" id="cd07484">
    <property type="entry name" value="Peptidases_S8_Thermitase_like"/>
    <property type="match status" value="1"/>
</dbReference>
<feature type="active site" description="Charge relay system" evidence="7">
    <location>
        <position position="334"/>
    </location>
</feature>
<keyword evidence="3" id="KW-0964">Secreted</keyword>
<keyword evidence="5 7" id="KW-0378">Hydrolase</keyword>
<dbReference type="PRINTS" id="PR00723">
    <property type="entry name" value="SUBTILISIN"/>
</dbReference>
<evidence type="ECO:0000256" key="2">
    <source>
        <dbReference type="ARBA" id="ARBA00011073"/>
    </source>
</evidence>
<evidence type="ECO:0000256" key="6">
    <source>
        <dbReference type="ARBA" id="ARBA00022825"/>
    </source>
</evidence>
<dbReference type="InterPro" id="IPR022398">
    <property type="entry name" value="Peptidase_S8_His-AS"/>
</dbReference>
<feature type="chain" id="PRO_5038989188" description="Peptidase S8/S53 domain-containing protein" evidence="9">
    <location>
        <begin position="21"/>
        <end position="769"/>
    </location>
</feature>
<dbReference type="GO" id="GO:0006508">
    <property type="term" value="P:proteolysis"/>
    <property type="evidence" value="ECO:0007669"/>
    <property type="project" value="UniProtKB-KW"/>
</dbReference>
<evidence type="ECO:0000256" key="8">
    <source>
        <dbReference type="RuleBase" id="RU003355"/>
    </source>
</evidence>
<organism evidence="11 12">
    <name type="scientific">Jeotgalibacillus soli</name>
    <dbReference type="NCBI Taxonomy" id="889306"/>
    <lineage>
        <taxon>Bacteria</taxon>
        <taxon>Bacillati</taxon>
        <taxon>Bacillota</taxon>
        <taxon>Bacilli</taxon>
        <taxon>Bacillales</taxon>
        <taxon>Caryophanaceae</taxon>
        <taxon>Jeotgalibacillus</taxon>
    </lineage>
</organism>
<comment type="similarity">
    <text evidence="2 7 8">Belongs to the peptidase S8 family.</text>
</comment>
<dbReference type="InterPro" id="IPR007253">
    <property type="entry name" value="Cell_wall-bd_2"/>
</dbReference>
<proteinExistence type="inferred from homology"/>
<evidence type="ECO:0000256" key="3">
    <source>
        <dbReference type="ARBA" id="ARBA00022525"/>
    </source>
</evidence>
<feature type="active site" description="Charge relay system" evidence="7">
    <location>
        <position position="147"/>
    </location>
</feature>
<protein>
    <recommendedName>
        <fullName evidence="10">Peptidase S8/S53 domain-containing protein</fullName>
    </recommendedName>
</protein>
<dbReference type="SUPFAM" id="SSF52743">
    <property type="entry name" value="Subtilisin-like"/>
    <property type="match status" value="1"/>
</dbReference>
<dbReference type="InterPro" id="IPR015500">
    <property type="entry name" value="Peptidase_S8_subtilisin-rel"/>
</dbReference>
<evidence type="ECO:0000256" key="1">
    <source>
        <dbReference type="ARBA" id="ARBA00004613"/>
    </source>
</evidence>
<evidence type="ECO:0000259" key="10">
    <source>
        <dbReference type="Pfam" id="PF00082"/>
    </source>
</evidence>
<evidence type="ECO:0000313" key="11">
    <source>
        <dbReference type="EMBL" id="KIL49824.1"/>
    </source>
</evidence>
<gene>
    <name evidence="11" type="ORF">KP78_12920</name>
</gene>
<dbReference type="PANTHER" id="PTHR43806:SF11">
    <property type="entry name" value="CEREVISIN-RELATED"/>
    <property type="match status" value="1"/>
</dbReference>
<evidence type="ECO:0000256" key="7">
    <source>
        <dbReference type="PROSITE-ProRule" id="PRU01240"/>
    </source>
</evidence>
<dbReference type="RefSeq" id="WP_052474639.1">
    <property type="nucleotide sequence ID" value="NZ_JXRP01000009.1"/>
</dbReference>
<dbReference type="PANTHER" id="PTHR43806">
    <property type="entry name" value="PEPTIDASE S8"/>
    <property type="match status" value="1"/>
</dbReference>
<keyword evidence="9" id="KW-0732">Signal</keyword>
<dbReference type="InterPro" id="IPR023827">
    <property type="entry name" value="Peptidase_S8_Asp-AS"/>
</dbReference>
<evidence type="ECO:0000256" key="9">
    <source>
        <dbReference type="SAM" id="SignalP"/>
    </source>
</evidence>
<name>A0A0C2S709_9BACL</name>
<feature type="signal peptide" evidence="9">
    <location>
        <begin position="1"/>
        <end position="20"/>
    </location>
</feature>
<comment type="subcellular location">
    <subcellularLocation>
        <location evidence="1">Secreted</location>
    </subcellularLocation>
</comment>
<dbReference type="Pfam" id="PF00082">
    <property type="entry name" value="Peptidase_S8"/>
    <property type="match status" value="1"/>
</dbReference>
<keyword evidence="12" id="KW-1185">Reference proteome</keyword>
<evidence type="ECO:0000256" key="4">
    <source>
        <dbReference type="ARBA" id="ARBA00022670"/>
    </source>
</evidence>
<keyword evidence="4 7" id="KW-0645">Protease</keyword>
<dbReference type="PATRIC" id="fig|889306.3.peg.1302"/>
<dbReference type="InterPro" id="IPR050131">
    <property type="entry name" value="Peptidase_S8_subtilisin-like"/>
</dbReference>
<dbReference type="PROSITE" id="PS00137">
    <property type="entry name" value="SUBTILASE_HIS"/>
    <property type="match status" value="1"/>
</dbReference>
<dbReference type="PROSITE" id="PS00136">
    <property type="entry name" value="SUBTILASE_ASP"/>
    <property type="match status" value="1"/>
</dbReference>
<dbReference type="GO" id="GO:0005576">
    <property type="term" value="C:extracellular region"/>
    <property type="evidence" value="ECO:0007669"/>
    <property type="project" value="UniProtKB-SubCell"/>
</dbReference>
<dbReference type="InterPro" id="IPR034084">
    <property type="entry name" value="Thermitase-like_dom"/>
</dbReference>
<dbReference type="STRING" id="889306.KP78_12920"/>
<feature type="active site" description="Charge relay system" evidence="7">
    <location>
        <position position="180"/>
    </location>
</feature>
<feature type="domain" description="Peptidase S8/S53" evidence="10">
    <location>
        <begin position="139"/>
        <end position="382"/>
    </location>
</feature>
<dbReference type="Gene3D" id="3.40.50.12090">
    <property type="match status" value="2"/>
</dbReference>
<dbReference type="InterPro" id="IPR036852">
    <property type="entry name" value="Peptidase_S8/S53_dom_sf"/>
</dbReference>
<dbReference type="InterPro" id="IPR000209">
    <property type="entry name" value="Peptidase_S8/S53_dom"/>
</dbReference>
<dbReference type="PROSITE" id="PS51892">
    <property type="entry name" value="SUBTILASE"/>
    <property type="match status" value="1"/>
</dbReference>
<dbReference type="Proteomes" id="UP000031938">
    <property type="component" value="Unassembled WGS sequence"/>
</dbReference>
<keyword evidence="6 7" id="KW-0720">Serine protease</keyword>
<dbReference type="EMBL" id="JXRP01000009">
    <property type="protein sequence ID" value="KIL49824.1"/>
    <property type="molecule type" value="Genomic_DNA"/>
</dbReference>
<sequence>MKRMLVVLVILFLGSSQLLPNGLTQAEENSVSVPEAAETDRVIVKLKDDALNTLKNAETITTLSEDGKSNELLTVEVPEGKSIEGFMKELEEKPNVESVEPDHIYQLMYTPNDPDFTLYQTHHRSIETARAWNKSTGSAGVTVAVIDDGIDLTHQDLADRIVAPFNMVTGSQYDLWPGEHGTHVAGIIAASMDNLTGGAGVAPNANIMPIDVFNGYDGAYLSDVIDAIYYAVDSGADIINMSLGGYEYSSNENDAIQYAHQRGVLVVAAAGNDNVNYPSYPASYNNVISVASTTASDGRSYFSNFGPYVDIAAPGSSVYSTLPFDWYGEMSGTSMASPVVAGVAALVLASEPQLTNTQLATRLTTTADDLGAAGRDDYYGHGRVNAKKALNIKDLPVPAVSEVFDNDGVISGTVSSNLANATIRISDEWGPLAEGTAAGTAFSVPIPVQPEGTKIFVSVIDGLGNSSVEKKITVLSFSNPVRTDRIFGADRYSTAVELSKTEWVAAHTVVLARGSEFPDALAGAPLAYKEKAPILLTREGALSAQTRDEILRLGATKVILLGGPGAISENVRAELEWMDIEVERIGGADRYETAALIAKKLNSSKAFIAFGGNFPDALAVAPYAAKNGIPILLTRSTALPSYTTAALNGKTSTIVVGSTGVVNNSVFNRLPNPVRYGGATRYDTAKAIAENLSAGTDTALIATGENFPDALAGSVIAARNNGTMLLVQNTVMPAQTKSLITRYKGFTVIGGEGLIGNGIRQQLEDVLKP</sequence>
<comment type="caution">
    <text evidence="11">The sequence shown here is derived from an EMBL/GenBank/DDBJ whole genome shotgun (WGS) entry which is preliminary data.</text>
</comment>
<dbReference type="AlphaFoldDB" id="A0A0C2S709"/>
<dbReference type="Pfam" id="PF04122">
    <property type="entry name" value="CW_binding_2"/>
    <property type="match status" value="3"/>
</dbReference>
<dbReference type="InterPro" id="IPR023828">
    <property type="entry name" value="Peptidase_S8_Ser-AS"/>
</dbReference>
<dbReference type="Gene3D" id="3.40.50.200">
    <property type="entry name" value="Peptidase S8/S53 domain"/>
    <property type="match status" value="1"/>
</dbReference>
<evidence type="ECO:0000313" key="12">
    <source>
        <dbReference type="Proteomes" id="UP000031938"/>
    </source>
</evidence>
<accession>A0A0C2S709</accession>
<dbReference type="PROSITE" id="PS00138">
    <property type="entry name" value="SUBTILASE_SER"/>
    <property type="match status" value="1"/>
</dbReference>
<evidence type="ECO:0000256" key="5">
    <source>
        <dbReference type="ARBA" id="ARBA00022801"/>
    </source>
</evidence>
<dbReference type="GO" id="GO:0004252">
    <property type="term" value="F:serine-type endopeptidase activity"/>
    <property type="evidence" value="ECO:0007669"/>
    <property type="project" value="UniProtKB-UniRule"/>
</dbReference>
<reference evidence="11 12" key="1">
    <citation type="submission" date="2015-01" db="EMBL/GenBank/DDBJ databases">
        <title>Genome sequencing of Jeotgalibacillus soli.</title>
        <authorList>
            <person name="Goh K.M."/>
            <person name="Chan K.-G."/>
            <person name="Yaakop A.S."/>
            <person name="Ee R."/>
            <person name="Gan H.M."/>
            <person name="Chan C.S."/>
        </authorList>
    </citation>
    <scope>NUCLEOTIDE SEQUENCE [LARGE SCALE GENOMIC DNA]</scope>
    <source>
        <strain evidence="11 12">P9</strain>
    </source>
</reference>